<feature type="transmembrane region" description="Helical" evidence="1">
    <location>
        <begin position="91"/>
        <end position="117"/>
    </location>
</feature>
<evidence type="ECO:0000256" key="1">
    <source>
        <dbReference type="SAM" id="Phobius"/>
    </source>
</evidence>
<dbReference type="OrthoDB" id="8443450at2"/>
<proteinExistence type="predicted"/>
<reference evidence="2 3" key="1">
    <citation type="submission" date="2017-07" db="EMBL/GenBank/DDBJ databases">
        <title>Niveispirillum cyanobacteriorum sp. nov., isolated from cyanobacterial aggregates in a eutrophic lake.</title>
        <authorList>
            <person name="Cai H."/>
        </authorList>
    </citation>
    <scope>NUCLEOTIDE SEQUENCE [LARGE SCALE GENOMIC DNA]</scope>
    <source>
        <strain evidence="3">TH1-14</strain>
    </source>
</reference>
<evidence type="ECO:0000313" key="3">
    <source>
        <dbReference type="Proteomes" id="UP000216998"/>
    </source>
</evidence>
<organism evidence="2 3">
    <name type="scientific">Niveispirillum lacus</name>
    <dbReference type="NCBI Taxonomy" id="1981099"/>
    <lineage>
        <taxon>Bacteria</taxon>
        <taxon>Pseudomonadati</taxon>
        <taxon>Pseudomonadota</taxon>
        <taxon>Alphaproteobacteria</taxon>
        <taxon>Rhodospirillales</taxon>
        <taxon>Azospirillaceae</taxon>
        <taxon>Niveispirillum</taxon>
    </lineage>
</organism>
<feature type="transmembrane region" description="Helical" evidence="1">
    <location>
        <begin position="123"/>
        <end position="140"/>
    </location>
</feature>
<keyword evidence="1" id="KW-1133">Transmembrane helix</keyword>
<keyword evidence="1" id="KW-0472">Membrane</keyword>
<name>A0A255Z1C4_9PROT</name>
<feature type="transmembrane region" description="Helical" evidence="1">
    <location>
        <begin position="26"/>
        <end position="45"/>
    </location>
</feature>
<gene>
    <name evidence="2" type="ORF">CHU95_08820</name>
</gene>
<evidence type="ECO:0008006" key="4">
    <source>
        <dbReference type="Google" id="ProtNLM"/>
    </source>
</evidence>
<dbReference type="RefSeq" id="WP_094455773.1">
    <property type="nucleotide sequence ID" value="NZ_NOXU01000026.1"/>
</dbReference>
<keyword evidence="1" id="KW-0812">Transmembrane</keyword>
<dbReference type="Proteomes" id="UP000216998">
    <property type="component" value="Unassembled WGS sequence"/>
</dbReference>
<feature type="transmembrane region" description="Helical" evidence="1">
    <location>
        <begin position="152"/>
        <end position="171"/>
    </location>
</feature>
<evidence type="ECO:0000313" key="2">
    <source>
        <dbReference type="EMBL" id="OYQ35307.1"/>
    </source>
</evidence>
<keyword evidence="3" id="KW-1185">Reference proteome</keyword>
<accession>A0A255Z1C4</accession>
<feature type="transmembrane region" description="Helical" evidence="1">
    <location>
        <begin position="57"/>
        <end position="79"/>
    </location>
</feature>
<protein>
    <recommendedName>
        <fullName evidence="4">Yip1 domain-containing protein</fullName>
    </recommendedName>
</protein>
<comment type="caution">
    <text evidence="2">The sequence shown here is derived from an EMBL/GenBank/DDBJ whole genome shotgun (WGS) entry which is preliminary data.</text>
</comment>
<sequence>MSALTGALRLAALDKRGITLIDPSPLAAWRSLVLLVPLLLIGAIADLATLPEGIAPIPYLPLGVAVSAMQMTGYLLVVSRILETTGRDDRFAIFVSTYAWCSIVSSTVALVVLAVSLNASEPVANGIGLGFFMWNLYYGWFAVRSALGCSGAVAAGFVALEFLTVLATYALPLQLVLAAQG</sequence>
<dbReference type="EMBL" id="NOXU01000026">
    <property type="protein sequence ID" value="OYQ35307.1"/>
    <property type="molecule type" value="Genomic_DNA"/>
</dbReference>
<dbReference type="AlphaFoldDB" id="A0A255Z1C4"/>